<dbReference type="Pfam" id="PF03874">
    <property type="entry name" value="RNA_pol_Rpb4"/>
    <property type="match status" value="1"/>
</dbReference>
<dbReference type="InterPro" id="IPR006590">
    <property type="entry name" value="RNA_pol_Rpb4/RPC9_core"/>
</dbReference>
<sequence>METLTNGETPDLMANLELMEMLEESIKAREGKRTYSKLKNRDWIESKVLEYLKSSRCTQLEAEKAPQLVERLQGEKKDGFGLTEAETLQVINLMPSESVEIHLMIEDLPSRMTDEKQEELLNFVASFRQPDETENQKKDESEEIIEEMDMDMDIDQRVNGYEEDVQKLEAKSSPS</sequence>
<evidence type="ECO:0000259" key="7">
    <source>
        <dbReference type="SMART" id="SM00657"/>
    </source>
</evidence>
<dbReference type="InterPro" id="IPR038324">
    <property type="entry name" value="Rpb4/RPC9_sf"/>
</dbReference>
<dbReference type="InterPro" id="IPR005574">
    <property type="entry name" value="Rpb4/RPC9"/>
</dbReference>
<evidence type="ECO:0000256" key="3">
    <source>
        <dbReference type="ARBA" id="ARBA00016672"/>
    </source>
</evidence>
<keyword evidence="6" id="KW-0539">Nucleus</keyword>
<evidence type="ECO:0000256" key="6">
    <source>
        <dbReference type="ARBA" id="ARBA00023242"/>
    </source>
</evidence>
<dbReference type="SUPFAM" id="SSF47819">
    <property type="entry name" value="HRDC-like"/>
    <property type="match status" value="1"/>
</dbReference>
<gene>
    <name evidence="8" type="ORF">CTEN0397_LOCUS16449</name>
</gene>
<dbReference type="EMBL" id="HBFW01025627">
    <property type="protein sequence ID" value="CAD8945245.1"/>
    <property type="molecule type" value="Transcribed_RNA"/>
</dbReference>
<proteinExistence type="inferred from homology"/>
<evidence type="ECO:0000313" key="8">
    <source>
        <dbReference type="EMBL" id="CAD8945245.1"/>
    </source>
</evidence>
<comment type="similarity">
    <text evidence="2">Belongs to the eukaryotic RPC9 RNA polymerase subunit family.</text>
</comment>
<dbReference type="GO" id="GO:0006384">
    <property type="term" value="P:transcription initiation at RNA polymerase III promoter"/>
    <property type="evidence" value="ECO:0007669"/>
    <property type="project" value="InterPro"/>
</dbReference>
<evidence type="ECO:0000256" key="2">
    <source>
        <dbReference type="ARBA" id="ARBA00006898"/>
    </source>
</evidence>
<dbReference type="PANTHER" id="PTHR15561:SF0">
    <property type="entry name" value="DNA-DIRECTED RNA POLYMERASE III SUBUNIT RPC9"/>
    <property type="match status" value="1"/>
</dbReference>
<evidence type="ECO:0000256" key="4">
    <source>
        <dbReference type="ARBA" id="ARBA00022478"/>
    </source>
</evidence>
<organism evidence="8">
    <name type="scientific">Cyclophora tenuis</name>
    <name type="common">Marine diatom</name>
    <dbReference type="NCBI Taxonomy" id="216820"/>
    <lineage>
        <taxon>Eukaryota</taxon>
        <taxon>Sar</taxon>
        <taxon>Stramenopiles</taxon>
        <taxon>Ochrophyta</taxon>
        <taxon>Bacillariophyta</taxon>
        <taxon>Fragilariophyceae</taxon>
        <taxon>Fragilariophycidae</taxon>
        <taxon>Cyclophorales</taxon>
        <taxon>Cyclophoraceae</taxon>
        <taxon>Cyclophora</taxon>
    </lineage>
</organism>
<evidence type="ECO:0000256" key="1">
    <source>
        <dbReference type="ARBA" id="ARBA00004123"/>
    </source>
</evidence>
<keyword evidence="4" id="KW-0240">DNA-directed RNA polymerase</keyword>
<dbReference type="InterPro" id="IPR010997">
    <property type="entry name" value="HRDC-like_sf"/>
</dbReference>
<dbReference type="SMART" id="SM00657">
    <property type="entry name" value="RPOL4c"/>
    <property type="match status" value="1"/>
</dbReference>
<dbReference type="GO" id="GO:0000166">
    <property type="term" value="F:nucleotide binding"/>
    <property type="evidence" value="ECO:0007669"/>
    <property type="project" value="InterPro"/>
</dbReference>
<comment type="subcellular location">
    <subcellularLocation>
        <location evidence="1">Nucleus</location>
    </subcellularLocation>
</comment>
<dbReference type="AlphaFoldDB" id="A0A7S1DDV3"/>
<dbReference type="Gene3D" id="1.20.1250.40">
    <property type="match status" value="1"/>
</dbReference>
<keyword evidence="5" id="KW-0804">Transcription</keyword>
<evidence type="ECO:0000256" key="5">
    <source>
        <dbReference type="ARBA" id="ARBA00023163"/>
    </source>
</evidence>
<name>A0A7S1DDV3_CYCTE</name>
<dbReference type="InterPro" id="IPR038846">
    <property type="entry name" value="RPC9"/>
</dbReference>
<dbReference type="GO" id="GO:0005666">
    <property type="term" value="C:RNA polymerase III complex"/>
    <property type="evidence" value="ECO:0007669"/>
    <property type="project" value="InterPro"/>
</dbReference>
<feature type="domain" description="RNA polymerase Rpb4/RPC9 core" evidence="7">
    <location>
        <begin position="1"/>
        <end position="131"/>
    </location>
</feature>
<dbReference type="PANTHER" id="PTHR15561">
    <property type="entry name" value="CALCITONIN GENE-RELATED PEPTIDE-RECEPTOR COMPONENT PROTEIN"/>
    <property type="match status" value="1"/>
</dbReference>
<protein>
    <recommendedName>
        <fullName evidence="3">DNA-directed RNA polymerase III subunit RPC9</fullName>
    </recommendedName>
</protein>
<reference evidence="8" key="1">
    <citation type="submission" date="2021-01" db="EMBL/GenBank/DDBJ databases">
        <authorList>
            <person name="Corre E."/>
            <person name="Pelletier E."/>
            <person name="Niang G."/>
            <person name="Scheremetjew M."/>
            <person name="Finn R."/>
            <person name="Kale V."/>
            <person name="Holt S."/>
            <person name="Cochrane G."/>
            <person name="Meng A."/>
            <person name="Brown T."/>
            <person name="Cohen L."/>
        </authorList>
    </citation>
    <scope>NUCLEOTIDE SEQUENCE</scope>
    <source>
        <strain evidence="8">ECT3854</strain>
    </source>
</reference>
<accession>A0A7S1DDV3</accession>